<name>A0A3P6TCM4_LITSI</name>
<dbReference type="AlphaFoldDB" id="A0A3P6TCM4"/>
<protein>
    <submittedName>
        <fullName evidence="1">Uncharacterized protein</fullName>
    </submittedName>
</protein>
<accession>A0A3P6TCM4</accession>
<proteinExistence type="predicted"/>
<reference evidence="1 2" key="1">
    <citation type="submission" date="2018-08" db="EMBL/GenBank/DDBJ databases">
        <authorList>
            <person name="Laetsch R D."/>
            <person name="Stevens L."/>
            <person name="Kumar S."/>
            <person name="Blaxter L. M."/>
        </authorList>
    </citation>
    <scope>NUCLEOTIDE SEQUENCE [LARGE SCALE GENOMIC DNA]</scope>
</reference>
<dbReference type="Proteomes" id="UP000277928">
    <property type="component" value="Unassembled WGS sequence"/>
</dbReference>
<dbReference type="STRING" id="42156.A0A3P6TCM4"/>
<sequence>MCPFVPTDVRVCVVITRVPAQRPSKLSGAAGLSPGGGQNFAHILETLEGSSLVAEHSFGMTNARGSNSSTTATTASSGVLMVGPNFKV</sequence>
<evidence type="ECO:0000313" key="2">
    <source>
        <dbReference type="Proteomes" id="UP000277928"/>
    </source>
</evidence>
<dbReference type="EMBL" id="UYRX01000372">
    <property type="protein sequence ID" value="VDK81099.1"/>
    <property type="molecule type" value="Genomic_DNA"/>
</dbReference>
<gene>
    <name evidence="1" type="ORF">NLS_LOCUS5175</name>
</gene>
<organism evidence="1 2">
    <name type="scientific">Litomosoides sigmodontis</name>
    <name type="common">Filarial nematode worm</name>
    <dbReference type="NCBI Taxonomy" id="42156"/>
    <lineage>
        <taxon>Eukaryota</taxon>
        <taxon>Metazoa</taxon>
        <taxon>Ecdysozoa</taxon>
        <taxon>Nematoda</taxon>
        <taxon>Chromadorea</taxon>
        <taxon>Rhabditida</taxon>
        <taxon>Spirurina</taxon>
        <taxon>Spiruromorpha</taxon>
        <taxon>Filarioidea</taxon>
        <taxon>Onchocercidae</taxon>
        <taxon>Litomosoides</taxon>
    </lineage>
</organism>
<evidence type="ECO:0000313" key="1">
    <source>
        <dbReference type="EMBL" id="VDK81099.1"/>
    </source>
</evidence>
<keyword evidence="2" id="KW-1185">Reference proteome</keyword>